<proteinExistence type="predicted"/>
<evidence type="ECO:0000259" key="2">
    <source>
        <dbReference type="Pfam" id="PF08033"/>
    </source>
</evidence>
<dbReference type="GO" id="GO:0030127">
    <property type="term" value="C:COPII vesicle coat"/>
    <property type="evidence" value="ECO:0007669"/>
    <property type="project" value="InterPro"/>
</dbReference>
<dbReference type="STRING" id="857967.G0R0A8"/>
<dbReference type="Pfam" id="PF08033">
    <property type="entry name" value="Sec23_BS"/>
    <property type="match status" value="1"/>
</dbReference>
<protein>
    <submittedName>
        <fullName evidence="3">Sec23 sec24 trunk domain protein</fullName>
    </submittedName>
</protein>
<evidence type="ECO:0000259" key="1">
    <source>
        <dbReference type="Pfam" id="PF04811"/>
    </source>
</evidence>
<dbReference type="InterPro" id="IPR012990">
    <property type="entry name" value="Beta-sandwich_Sec23_24"/>
</dbReference>
<dbReference type="GO" id="GO:0000149">
    <property type="term" value="F:SNARE binding"/>
    <property type="evidence" value="ECO:0007669"/>
    <property type="project" value="TreeGrafter"/>
</dbReference>
<dbReference type="PANTHER" id="PTHR13803">
    <property type="entry name" value="SEC24-RELATED PROTEIN"/>
    <property type="match status" value="1"/>
</dbReference>
<dbReference type="GeneID" id="14905192"/>
<dbReference type="GO" id="GO:0008270">
    <property type="term" value="F:zinc ion binding"/>
    <property type="evidence" value="ECO:0007669"/>
    <property type="project" value="TreeGrafter"/>
</dbReference>
<dbReference type="Gene3D" id="3.40.50.410">
    <property type="entry name" value="von Willebrand factor, type A domain"/>
    <property type="match status" value="1"/>
</dbReference>
<keyword evidence="4" id="KW-1185">Reference proteome</keyword>
<dbReference type="InterPro" id="IPR050550">
    <property type="entry name" value="SEC23_SEC24_subfamily"/>
</dbReference>
<gene>
    <name evidence="3" type="ORF">IMG5_162710</name>
</gene>
<dbReference type="InterPro" id="IPR006896">
    <property type="entry name" value="Sec23/24_trunk_dom"/>
</dbReference>
<evidence type="ECO:0000313" key="4">
    <source>
        <dbReference type="Proteomes" id="UP000008983"/>
    </source>
</evidence>
<dbReference type="PANTHER" id="PTHR13803:SF39">
    <property type="entry name" value="SECRETORY 24AB, ISOFORM A"/>
    <property type="match status" value="1"/>
</dbReference>
<dbReference type="GO" id="GO:0090110">
    <property type="term" value="P:COPII-coated vesicle cargo loading"/>
    <property type="evidence" value="ECO:0007669"/>
    <property type="project" value="TreeGrafter"/>
</dbReference>
<sequence>FTCNICQQKDSVPNKNYFLPEKMQEITQLNNSSFDMITTSDYLLDPPMAPTYFFLIDVSQEAQKSGMLNIICDSLKEIIIQDKLQGGVRKQIGIITYDSQIHIYNLKSNLKQAQMYVLPDFKDGELFPLQLENLVVTIEDSKDIIVDLLDNLPNMLQNQYINNNTSCFIYALDVFFYIEYIKDQFYFIFIKFLQGCFQNAQKQWRPSSKHFKILSKEMIKICPLLFVFSQEFKNLITLGELPRILNGEIYFYHDQEQRQKQFKEDLLYNLQKSFNWENNLKIRISPGFKIKSINGSFALKSKDQFVFPCDLRKPLLLDLEIEENQSQQNNIEVFSIQTELLYTNNEGQRLLRFHNYVIPLSSSLQQIYDSIDLEAYFFCLSKRIIENLYYYNINEIKTMLITEVKKLNYQAKITEKVILSQNEQIFKKLKKKEQIINK</sequence>
<dbReference type="RefSeq" id="XP_004030333.1">
    <property type="nucleotide sequence ID" value="XM_004030285.1"/>
</dbReference>
<accession>G0R0A8</accession>
<reference evidence="3 4" key="1">
    <citation type="submission" date="2011-07" db="EMBL/GenBank/DDBJ databases">
        <authorList>
            <person name="Coyne R."/>
            <person name="Brami D."/>
            <person name="Johnson J."/>
            <person name="Hostetler J."/>
            <person name="Hannick L."/>
            <person name="Clark T."/>
            <person name="Cassidy-Hanley D."/>
            <person name="Inman J."/>
        </authorList>
    </citation>
    <scope>NUCLEOTIDE SEQUENCE [LARGE SCALE GENOMIC DNA]</scope>
    <source>
        <strain evidence="3 4">G5</strain>
    </source>
</reference>
<dbReference type="SUPFAM" id="SSF53300">
    <property type="entry name" value="vWA-like"/>
    <property type="match status" value="1"/>
</dbReference>
<dbReference type="Gene3D" id="2.60.40.1670">
    <property type="entry name" value="beta-sandwich domain of Sec23/24"/>
    <property type="match status" value="1"/>
</dbReference>
<dbReference type="Proteomes" id="UP000008983">
    <property type="component" value="Unassembled WGS sequence"/>
</dbReference>
<dbReference type="GO" id="GO:0006886">
    <property type="term" value="P:intracellular protein transport"/>
    <property type="evidence" value="ECO:0007669"/>
    <property type="project" value="InterPro"/>
</dbReference>
<name>G0R0A8_ICHMU</name>
<organism evidence="3 4">
    <name type="scientific">Ichthyophthirius multifiliis</name>
    <name type="common">White spot disease agent</name>
    <name type="synonym">Ich</name>
    <dbReference type="NCBI Taxonomy" id="5932"/>
    <lineage>
        <taxon>Eukaryota</taxon>
        <taxon>Sar</taxon>
        <taxon>Alveolata</taxon>
        <taxon>Ciliophora</taxon>
        <taxon>Intramacronucleata</taxon>
        <taxon>Oligohymenophorea</taxon>
        <taxon>Hymenostomatida</taxon>
        <taxon>Ophryoglenina</taxon>
        <taxon>Ichthyophthirius</taxon>
    </lineage>
</organism>
<dbReference type="OMA" id="PYASHEY"/>
<dbReference type="EMBL" id="GL984183">
    <property type="protein sequence ID" value="EGR29097.1"/>
    <property type="molecule type" value="Genomic_DNA"/>
</dbReference>
<evidence type="ECO:0000313" key="3">
    <source>
        <dbReference type="EMBL" id="EGR29097.1"/>
    </source>
</evidence>
<dbReference type="AlphaFoldDB" id="G0R0A8"/>
<dbReference type="InterPro" id="IPR036465">
    <property type="entry name" value="vWFA_dom_sf"/>
</dbReference>
<feature type="domain" description="Sec23/Sec24 beta-sandwich" evidence="2">
    <location>
        <begin position="276"/>
        <end position="360"/>
    </location>
</feature>
<dbReference type="Pfam" id="PF04811">
    <property type="entry name" value="Sec23_trunk"/>
    <property type="match status" value="1"/>
</dbReference>
<dbReference type="eggNOG" id="KOG1985">
    <property type="taxonomic scope" value="Eukaryota"/>
</dbReference>
<feature type="domain" description="Sec23/Sec24 trunk" evidence="1">
    <location>
        <begin position="47"/>
        <end position="174"/>
    </location>
</feature>
<dbReference type="OrthoDB" id="49016at2759"/>
<dbReference type="GO" id="GO:0070971">
    <property type="term" value="C:endoplasmic reticulum exit site"/>
    <property type="evidence" value="ECO:0007669"/>
    <property type="project" value="TreeGrafter"/>
</dbReference>
<dbReference type="InParanoid" id="G0R0A8"/>
<feature type="non-terminal residue" evidence="3">
    <location>
        <position position="1"/>
    </location>
</feature>
<dbReference type="SUPFAM" id="SSF81995">
    <property type="entry name" value="beta-sandwich domain of Sec23/24"/>
    <property type="match status" value="1"/>
</dbReference>